<feature type="non-terminal residue" evidence="1">
    <location>
        <position position="1"/>
    </location>
</feature>
<dbReference type="Proteomes" id="UP000789508">
    <property type="component" value="Unassembled WGS sequence"/>
</dbReference>
<dbReference type="AlphaFoldDB" id="A0A9N9C4Q1"/>
<accession>A0A9N9C4Q1</accession>
<gene>
    <name evidence="1" type="ORF">ALEPTO_LOCUS7527</name>
</gene>
<proteinExistence type="predicted"/>
<protein>
    <submittedName>
        <fullName evidence="1">12907_t:CDS:1</fullName>
    </submittedName>
</protein>
<keyword evidence="2" id="KW-1185">Reference proteome</keyword>
<evidence type="ECO:0000313" key="1">
    <source>
        <dbReference type="EMBL" id="CAG8586905.1"/>
    </source>
</evidence>
<sequence length="92" mass="10591">NNPFGQNNIATTQTSINTKNNTHSISNLILLIIHEYLVRKYKQTKIELLENDVSEGIEQAKKIPIIPEQAKNKSEDKKKKKKIKVELSVFIF</sequence>
<comment type="caution">
    <text evidence="1">The sequence shown here is derived from an EMBL/GenBank/DDBJ whole genome shotgun (WGS) entry which is preliminary data.</text>
</comment>
<reference evidence="1" key="1">
    <citation type="submission" date="2021-06" db="EMBL/GenBank/DDBJ databases">
        <authorList>
            <person name="Kallberg Y."/>
            <person name="Tangrot J."/>
            <person name="Rosling A."/>
        </authorList>
    </citation>
    <scope>NUCLEOTIDE SEQUENCE</scope>
    <source>
        <strain evidence="1">FL130A</strain>
    </source>
</reference>
<name>A0A9N9C4Q1_9GLOM</name>
<dbReference type="EMBL" id="CAJVPS010003344">
    <property type="protein sequence ID" value="CAG8586905.1"/>
    <property type="molecule type" value="Genomic_DNA"/>
</dbReference>
<organism evidence="1 2">
    <name type="scientific">Ambispora leptoticha</name>
    <dbReference type="NCBI Taxonomy" id="144679"/>
    <lineage>
        <taxon>Eukaryota</taxon>
        <taxon>Fungi</taxon>
        <taxon>Fungi incertae sedis</taxon>
        <taxon>Mucoromycota</taxon>
        <taxon>Glomeromycotina</taxon>
        <taxon>Glomeromycetes</taxon>
        <taxon>Archaeosporales</taxon>
        <taxon>Ambisporaceae</taxon>
        <taxon>Ambispora</taxon>
    </lineage>
</organism>
<evidence type="ECO:0000313" key="2">
    <source>
        <dbReference type="Proteomes" id="UP000789508"/>
    </source>
</evidence>